<comment type="caution">
    <text evidence="1">The sequence shown here is derived from an EMBL/GenBank/DDBJ whole genome shotgun (WGS) entry which is preliminary data.</text>
</comment>
<keyword evidence="2" id="KW-1185">Reference proteome</keyword>
<evidence type="ECO:0000313" key="2">
    <source>
        <dbReference type="Proteomes" id="UP000011182"/>
    </source>
</evidence>
<sequence length="44" mass="5171">MHIHFSGVIFSNNNLPKPLEKMKDFYTTFFIKPKTTNTSIQKII</sequence>
<dbReference type="Proteomes" id="UP000011182">
    <property type="component" value="Unassembled WGS sequence"/>
</dbReference>
<gene>
    <name evidence="1" type="ORF">BSI_39850</name>
</gene>
<proteinExistence type="predicted"/>
<reference evidence="1 2" key="1">
    <citation type="journal article" date="2014" name="Syst. Appl. Microbiol.">
        <title>Genomic insights into the taxonomic status of the three subspecies of Bacillus subtilis.</title>
        <authorList>
            <person name="Yi H."/>
            <person name="Chun J."/>
            <person name="Cha C.J."/>
        </authorList>
    </citation>
    <scope>NUCLEOTIDE SEQUENCE [LARGE SCALE GENOMIC DNA]</scope>
    <source>
        <strain evidence="1 2">KCTC 13429</strain>
    </source>
</reference>
<dbReference type="EMBL" id="AMXN01000009">
    <property type="protein sequence ID" value="ELS59604.1"/>
    <property type="molecule type" value="Genomic_DNA"/>
</dbReference>
<dbReference type="AlphaFoldDB" id="A0A9W5LF56"/>
<organism evidence="1 2">
    <name type="scientific">Bacillus inaquosorum KCTC 13429</name>
    <dbReference type="NCBI Taxonomy" id="1236548"/>
    <lineage>
        <taxon>Bacteria</taxon>
        <taxon>Bacillati</taxon>
        <taxon>Bacillota</taxon>
        <taxon>Bacilli</taxon>
        <taxon>Bacillales</taxon>
        <taxon>Bacillaceae</taxon>
        <taxon>Bacillus</taxon>
    </lineage>
</organism>
<accession>A0A9W5LF56</accession>
<evidence type="ECO:0000313" key="1">
    <source>
        <dbReference type="EMBL" id="ELS59604.1"/>
    </source>
</evidence>
<protein>
    <submittedName>
        <fullName evidence="1">Uncharacterized protein</fullName>
    </submittedName>
</protein>
<name>A0A9W5LF56_9BACI</name>